<dbReference type="Proteomes" id="UP000218831">
    <property type="component" value="Unassembled WGS sequence"/>
</dbReference>
<gene>
    <name evidence="1" type="ORF">CK503_00215</name>
</gene>
<dbReference type="AlphaFoldDB" id="A0A2A2GEV4"/>
<sequence length="152" mass="17763">MKKVGISILIIIFCFLNGNAQELIDLPIAPRVDTTDVEVKKVYKLWQKHLSNQPNNIYDNPYWSEQQKEKWSDYDISRRWTYGYELSNGMNVHSAFGLKPRVLSIEKKTNSMLSKHYTLPKISINPRKFILSNEYTPAKKMENGDCLVFFPT</sequence>
<accession>A0A2A2GEV4</accession>
<organism evidence="1 2">
    <name type="scientific">Fodinibius salipaludis</name>
    <dbReference type="NCBI Taxonomy" id="2032627"/>
    <lineage>
        <taxon>Bacteria</taxon>
        <taxon>Pseudomonadati</taxon>
        <taxon>Balneolota</taxon>
        <taxon>Balneolia</taxon>
        <taxon>Balneolales</taxon>
        <taxon>Balneolaceae</taxon>
        <taxon>Fodinibius</taxon>
    </lineage>
</organism>
<comment type="caution">
    <text evidence="1">The sequence shown here is derived from an EMBL/GenBank/DDBJ whole genome shotgun (WGS) entry which is preliminary data.</text>
</comment>
<evidence type="ECO:0000313" key="1">
    <source>
        <dbReference type="EMBL" id="PAU95524.1"/>
    </source>
</evidence>
<reference evidence="1 2" key="1">
    <citation type="submission" date="2017-08" db="EMBL/GenBank/DDBJ databases">
        <title>Aliifodinibius alkalisoli sp. nov., isolated from saline alkaline soil.</title>
        <authorList>
            <person name="Liu D."/>
            <person name="Zhang G."/>
        </authorList>
    </citation>
    <scope>NUCLEOTIDE SEQUENCE [LARGE SCALE GENOMIC DNA]</scope>
    <source>
        <strain evidence="1 2">WN023</strain>
    </source>
</reference>
<evidence type="ECO:0000313" key="2">
    <source>
        <dbReference type="Proteomes" id="UP000218831"/>
    </source>
</evidence>
<dbReference type="OrthoDB" id="788362at2"/>
<name>A0A2A2GEV4_9BACT</name>
<keyword evidence="2" id="KW-1185">Reference proteome</keyword>
<proteinExistence type="predicted"/>
<dbReference type="EMBL" id="NSKE01000001">
    <property type="protein sequence ID" value="PAU95524.1"/>
    <property type="molecule type" value="Genomic_DNA"/>
</dbReference>
<protein>
    <submittedName>
        <fullName evidence="1">Uncharacterized protein</fullName>
    </submittedName>
</protein>